<feature type="transmembrane region" description="Helical" evidence="12">
    <location>
        <begin position="7"/>
        <end position="24"/>
    </location>
</feature>
<keyword evidence="9 12" id="KW-1133">Transmembrane helix</keyword>
<keyword evidence="6 12" id="KW-0479">Metal-binding</keyword>
<feature type="transmembrane region" description="Helical" evidence="12">
    <location>
        <begin position="174"/>
        <end position="195"/>
    </location>
</feature>
<feature type="domain" description="Peptidase M48" evidence="13">
    <location>
        <begin position="63"/>
        <end position="277"/>
    </location>
</feature>
<feature type="binding site" evidence="12">
    <location>
        <position position="132"/>
    </location>
    <ligand>
        <name>Zn(2+)</name>
        <dbReference type="ChEBI" id="CHEBI:29105"/>
        <note>catalytic</note>
    </ligand>
</feature>
<dbReference type="RefSeq" id="WP_059435075.1">
    <property type="nucleotide sequence ID" value="NZ_FAVB01000002.1"/>
</dbReference>
<keyword evidence="10 12" id="KW-0482">Metalloprotease</keyword>
<dbReference type="PANTHER" id="PTHR43221:SF1">
    <property type="entry name" value="PROTEASE HTPX"/>
    <property type="match status" value="1"/>
</dbReference>
<feature type="binding site" evidence="12">
    <location>
        <position position="128"/>
    </location>
    <ligand>
        <name>Zn(2+)</name>
        <dbReference type="ChEBI" id="CHEBI:29105"/>
        <note>catalytic</note>
    </ligand>
</feature>
<feature type="transmembrane region" description="Helical" evidence="12">
    <location>
        <begin position="30"/>
        <end position="47"/>
    </location>
</feature>
<keyword evidence="7 12" id="KW-0378">Hydrolase</keyword>
<evidence type="ECO:0000313" key="15">
    <source>
        <dbReference type="Proteomes" id="UP000052237"/>
    </source>
</evidence>
<evidence type="ECO:0000256" key="9">
    <source>
        <dbReference type="ARBA" id="ARBA00022989"/>
    </source>
</evidence>
<comment type="cofactor">
    <cofactor evidence="12">
        <name>Zn(2+)</name>
        <dbReference type="ChEBI" id="CHEBI:29105"/>
    </cofactor>
    <text evidence="12">Binds 1 zinc ion per subunit.</text>
</comment>
<evidence type="ECO:0000256" key="11">
    <source>
        <dbReference type="ARBA" id="ARBA00023136"/>
    </source>
</evidence>
<dbReference type="PANTHER" id="PTHR43221">
    <property type="entry name" value="PROTEASE HTPX"/>
    <property type="match status" value="1"/>
</dbReference>
<evidence type="ECO:0000256" key="7">
    <source>
        <dbReference type="ARBA" id="ARBA00022801"/>
    </source>
</evidence>
<dbReference type="NCBIfam" id="NF002826">
    <property type="entry name" value="PRK03001.1"/>
    <property type="match status" value="1"/>
</dbReference>
<comment type="similarity">
    <text evidence="2 12">Belongs to the peptidase M48B family.</text>
</comment>
<feature type="binding site" evidence="12">
    <location>
        <position position="200"/>
    </location>
    <ligand>
        <name>Zn(2+)</name>
        <dbReference type="ChEBI" id="CHEBI:29105"/>
        <note>catalytic</note>
    </ligand>
</feature>
<dbReference type="Gene3D" id="3.30.2010.10">
    <property type="entry name" value="Metalloproteases ('zincins'), catalytic domain"/>
    <property type="match status" value="1"/>
</dbReference>
<dbReference type="GO" id="GO:0008270">
    <property type="term" value="F:zinc ion binding"/>
    <property type="evidence" value="ECO:0007669"/>
    <property type="project" value="UniProtKB-UniRule"/>
</dbReference>
<organism evidence="14 15">
    <name type="scientific">Campylobacter hyointestinalis subsp. hyointestinalis</name>
    <dbReference type="NCBI Taxonomy" id="91352"/>
    <lineage>
        <taxon>Bacteria</taxon>
        <taxon>Pseudomonadati</taxon>
        <taxon>Campylobacterota</taxon>
        <taxon>Epsilonproteobacteria</taxon>
        <taxon>Campylobacterales</taxon>
        <taxon>Campylobacteraceae</taxon>
        <taxon>Campylobacter</taxon>
    </lineage>
</organism>
<protein>
    <recommendedName>
        <fullName evidence="12">Protease HtpX homolog</fullName>
        <ecNumber evidence="12">3.4.24.-</ecNumber>
    </recommendedName>
</protein>
<evidence type="ECO:0000256" key="5">
    <source>
        <dbReference type="ARBA" id="ARBA00022692"/>
    </source>
</evidence>
<dbReference type="EMBL" id="FAVB01000002">
    <property type="protein sequence ID" value="CUU77961.1"/>
    <property type="molecule type" value="Genomic_DNA"/>
</dbReference>
<sequence length="290" mass="32276">MEVFKTTAFMVILMLLFVSVGFYIGGANGMIMAFLIASAMNFFSYFYSDKLILKHFNALPVSQNSQIYLLIKELTNKANLPMPKVYIIDDNAPNAFATGRNHENAAVALTSGLINLMNENEIKAVVAHELGHIKHYDILTGSIAAVFAGALSLISNFAQLGTIFNKNENNRPNMITTIALAVITPLVASIIQMSISRSREYEADRFSAITTQHPQWLIDALSKLENYSQNHAVLKNADPQTAHMFIINPFGNVKSNLNNLFRTHPTTSDRIQKLKQMTNQSPAARYFNSL</sequence>
<evidence type="ECO:0000256" key="3">
    <source>
        <dbReference type="ARBA" id="ARBA00022475"/>
    </source>
</evidence>
<dbReference type="AlphaFoldDB" id="A0A0S4RW41"/>
<dbReference type="Pfam" id="PF01435">
    <property type="entry name" value="Peptidase_M48"/>
    <property type="match status" value="1"/>
</dbReference>
<evidence type="ECO:0000313" key="14">
    <source>
        <dbReference type="EMBL" id="CUU77961.1"/>
    </source>
</evidence>
<comment type="subcellular location">
    <subcellularLocation>
        <location evidence="1 12">Cell membrane</location>
        <topology evidence="1 12">Multi-pass membrane protein</topology>
    </subcellularLocation>
</comment>
<accession>A0A0S4RW41</accession>
<feature type="transmembrane region" description="Helical" evidence="12">
    <location>
        <begin position="136"/>
        <end position="154"/>
    </location>
</feature>
<evidence type="ECO:0000256" key="8">
    <source>
        <dbReference type="ARBA" id="ARBA00022833"/>
    </source>
</evidence>
<dbReference type="EC" id="3.4.24.-" evidence="12"/>
<evidence type="ECO:0000256" key="6">
    <source>
        <dbReference type="ARBA" id="ARBA00022723"/>
    </source>
</evidence>
<dbReference type="InterPro" id="IPR001915">
    <property type="entry name" value="Peptidase_M48"/>
</dbReference>
<dbReference type="GO" id="GO:0004222">
    <property type="term" value="F:metalloendopeptidase activity"/>
    <property type="evidence" value="ECO:0007669"/>
    <property type="project" value="UniProtKB-UniRule"/>
</dbReference>
<evidence type="ECO:0000256" key="2">
    <source>
        <dbReference type="ARBA" id="ARBA00009779"/>
    </source>
</evidence>
<evidence type="ECO:0000256" key="12">
    <source>
        <dbReference type="HAMAP-Rule" id="MF_00188"/>
    </source>
</evidence>
<reference evidence="14 15" key="1">
    <citation type="submission" date="2015-11" db="EMBL/GenBank/DDBJ databases">
        <authorList>
            <consortium name="Pathogen Informatics"/>
        </authorList>
    </citation>
    <scope>NUCLEOTIDE SEQUENCE [LARGE SCALE GENOMIC DNA]</scope>
    <source>
        <strain evidence="14 15">006A-0059</strain>
    </source>
</reference>
<keyword evidence="4 12" id="KW-0645">Protease</keyword>
<dbReference type="Proteomes" id="UP000052237">
    <property type="component" value="Unassembled WGS sequence"/>
</dbReference>
<dbReference type="InterPro" id="IPR050083">
    <property type="entry name" value="HtpX_protease"/>
</dbReference>
<proteinExistence type="inferred from homology"/>
<gene>
    <name evidence="14" type="primary">htpX_1</name>
    <name evidence="12" type="synonym">htpX</name>
    <name evidence="14" type="ORF">ERS686654_00909</name>
</gene>
<evidence type="ECO:0000256" key="1">
    <source>
        <dbReference type="ARBA" id="ARBA00004651"/>
    </source>
</evidence>
<dbReference type="CDD" id="cd07336">
    <property type="entry name" value="M48B_HtpX_like"/>
    <property type="match status" value="1"/>
</dbReference>
<evidence type="ECO:0000259" key="13">
    <source>
        <dbReference type="Pfam" id="PF01435"/>
    </source>
</evidence>
<feature type="active site" evidence="12">
    <location>
        <position position="129"/>
    </location>
</feature>
<dbReference type="GO" id="GO:0005886">
    <property type="term" value="C:plasma membrane"/>
    <property type="evidence" value="ECO:0007669"/>
    <property type="project" value="UniProtKB-SubCell"/>
</dbReference>
<keyword evidence="11 12" id="KW-0472">Membrane</keyword>
<name>A0A0S4RW41_CAMHY</name>
<dbReference type="GO" id="GO:0006508">
    <property type="term" value="P:proteolysis"/>
    <property type="evidence" value="ECO:0007669"/>
    <property type="project" value="UniProtKB-KW"/>
</dbReference>
<keyword evidence="8 12" id="KW-0862">Zinc</keyword>
<dbReference type="HAMAP" id="MF_00188">
    <property type="entry name" value="Pept_M48_protease_HtpX"/>
    <property type="match status" value="1"/>
</dbReference>
<keyword evidence="5 12" id="KW-0812">Transmembrane</keyword>
<evidence type="ECO:0000256" key="4">
    <source>
        <dbReference type="ARBA" id="ARBA00022670"/>
    </source>
</evidence>
<keyword evidence="3 12" id="KW-1003">Cell membrane</keyword>
<keyword evidence="15" id="KW-1185">Reference proteome</keyword>
<comment type="caution">
    <text evidence="14">The sequence shown here is derived from an EMBL/GenBank/DDBJ whole genome shotgun (WGS) entry which is preliminary data.</text>
</comment>
<evidence type="ECO:0000256" key="10">
    <source>
        <dbReference type="ARBA" id="ARBA00023049"/>
    </source>
</evidence>
<dbReference type="InterPro" id="IPR022919">
    <property type="entry name" value="Pept_M48_protease_HtpX"/>
</dbReference>